<name>A0A6J6E597_9ZZZZ</name>
<reference evidence="2" key="1">
    <citation type="submission" date="2020-05" db="EMBL/GenBank/DDBJ databases">
        <authorList>
            <person name="Chiriac C."/>
            <person name="Salcher M."/>
            <person name="Ghai R."/>
            <person name="Kavagutti S V."/>
        </authorList>
    </citation>
    <scope>NUCLEOTIDE SEQUENCE</scope>
</reference>
<sequence>MNSFETLDAGPVTASIVVSASGQAISAAGNSKGLGNKTDLELLKWFRRRSQVILTSGLTAELENYRMPQSAQLAILSNNERSYPGLADNLKDVMLLKGVDSYQAAITRLADLGYQRIHTEFGPTGFCALVNVEAVEGFISSVSPGGIEAFVRDNQLSAMEPHFIEDELFVARAIGRGNK</sequence>
<dbReference type="Gene3D" id="3.40.430.10">
    <property type="entry name" value="Dihydrofolate Reductase, subunit A"/>
    <property type="match status" value="1"/>
</dbReference>
<evidence type="ECO:0000313" key="1">
    <source>
        <dbReference type="EMBL" id="CAB4546911.1"/>
    </source>
</evidence>
<gene>
    <name evidence="1" type="ORF">UFOPK1503_00721</name>
    <name evidence="2" type="ORF">UFOPK1693_00525</name>
</gene>
<dbReference type="SUPFAM" id="SSF53597">
    <property type="entry name" value="Dihydrofolate reductase-like"/>
    <property type="match status" value="1"/>
</dbReference>
<dbReference type="InterPro" id="IPR024072">
    <property type="entry name" value="DHFR-like_dom_sf"/>
</dbReference>
<evidence type="ECO:0000313" key="2">
    <source>
        <dbReference type="EMBL" id="CAB4568588.1"/>
    </source>
</evidence>
<accession>A0A6J6E597</accession>
<organism evidence="2">
    <name type="scientific">freshwater metagenome</name>
    <dbReference type="NCBI Taxonomy" id="449393"/>
    <lineage>
        <taxon>unclassified sequences</taxon>
        <taxon>metagenomes</taxon>
        <taxon>ecological metagenomes</taxon>
    </lineage>
</organism>
<dbReference type="EMBL" id="CAEZTO010000004">
    <property type="protein sequence ID" value="CAB4568588.1"/>
    <property type="molecule type" value="Genomic_DNA"/>
</dbReference>
<proteinExistence type="predicted"/>
<protein>
    <submittedName>
        <fullName evidence="2">Unannotated protein</fullName>
    </submittedName>
</protein>
<dbReference type="EMBL" id="CAEZST010000010">
    <property type="protein sequence ID" value="CAB4546911.1"/>
    <property type="molecule type" value="Genomic_DNA"/>
</dbReference>
<dbReference type="AlphaFoldDB" id="A0A6J6E597"/>